<dbReference type="PANTHER" id="PTHR48420:SF1">
    <property type="entry name" value="NON-HAEM DIOXYGENASE N-TERMINAL DOMAIN-CONTAINING PROTEIN"/>
    <property type="match status" value="1"/>
</dbReference>
<dbReference type="STRING" id="1173061.A0A0J9XHZ9"/>
<organism evidence="1 2">
    <name type="scientific">Geotrichum candidum</name>
    <name type="common">Oospora lactis</name>
    <name type="synonym">Dipodascus geotrichum</name>
    <dbReference type="NCBI Taxonomy" id="1173061"/>
    <lineage>
        <taxon>Eukaryota</taxon>
        <taxon>Fungi</taxon>
        <taxon>Dikarya</taxon>
        <taxon>Ascomycota</taxon>
        <taxon>Saccharomycotina</taxon>
        <taxon>Dipodascomycetes</taxon>
        <taxon>Dipodascales</taxon>
        <taxon>Dipodascaceae</taxon>
        <taxon>Geotrichum</taxon>
    </lineage>
</organism>
<dbReference type="EMBL" id="CCBN010000018">
    <property type="protein sequence ID" value="CDO56969.1"/>
    <property type="molecule type" value="Genomic_DNA"/>
</dbReference>
<evidence type="ECO:0008006" key="3">
    <source>
        <dbReference type="Google" id="ProtNLM"/>
    </source>
</evidence>
<dbReference type="InterPro" id="IPR027443">
    <property type="entry name" value="IPNS-like_sf"/>
</dbReference>
<dbReference type="AlphaFoldDB" id="A0A0J9XHZ9"/>
<dbReference type="Proteomes" id="UP000242525">
    <property type="component" value="Unassembled WGS sequence"/>
</dbReference>
<reference evidence="1" key="1">
    <citation type="submission" date="2014-03" db="EMBL/GenBank/DDBJ databases">
        <authorList>
            <person name="Casaregola S."/>
        </authorList>
    </citation>
    <scope>NUCLEOTIDE SEQUENCE [LARGE SCALE GENOMIC DNA]</scope>
    <source>
        <strain evidence="1">CLIB 918</strain>
    </source>
</reference>
<dbReference type="Gene3D" id="2.60.120.330">
    <property type="entry name" value="B-lactam Antibiotic, Isopenicillin N Synthase, Chain"/>
    <property type="match status" value="1"/>
</dbReference>
<accession>A0A0J9XHZ9</accession>
<comment type="caution">
    <text evidence="1">The sequence shown here is derived from an EMBL/GenBank/DDBJ whole genome shotgun (WGS) entry which is preliminary data.</text>
</comment>
<evidence type="ECO:0000313" key="1">
    <source>
        <dbReference type="EMBL" id="CDO56969.1"/>
    </source>
</evidence>
<keyword evidence="2" id="KW-1185">Reference proteome</keyword>
<dbReference type="SUPFAM" id="SSF51197">
    <property type="entry name" value="Clavaminate synthase-like"/>
    <property type="match status" value="1"/>
</dbReference>
<dbReference type="PANTHER" id="PTHR48420">
    <property type="entry name" value="NON-HAEM DIOXYGENASE N-TERMINAL DOMAIN-CONTAINING PROTEIN"/>
    <property type="match status" value="1"/>
</dbReference>
<proteinExistence type="predicted"/>
<sequence length="353" mass="38342">MAQQEIVTVSPVVVSLSDLASGKSDSLLPEAFGPESLGIIVVKNLPAEFQELRSRVLSSASHLAGLPKEKLTQLEDPDSHFLNGWSLGKEILSNGIPDNFKGSFYTNCSFYGYPDGKIPDEFLNGYEKLTSYTAAGIWPAETDVPGFQQDLKALCKLMIGVAEDVARAVDRLFGGKLDGYPKGYLEHIVATSTTTKARLLHYFPPPANSEALDNDDSWCGEHFDFSCLTALTSAQFVDESDESNKSALPGQVLKELAKSPDPTSGLYIKNRKGEVVKVNIPKDCLAFQTGSALQEATSGNFKAVPHYVQGSKTGTTVSRNTLAVFCQPSLHEPVGSKFEDFATYSQYILKSIH</sequence>
<dbReference type="OrthoDB" id="438224at2759"/>
<protein>
    <recommendedName>
        <fullName evidence="3">Non-haem dioxygenase N-terminal domain-containing protein</fullName>
    </recommendedName>
</protein>
<evidence type="ECO:0000313" key="2">
    <source>
        <dbReference type="Proteomes" id="UP000242525"/>
    </source>
</evidence>
<gene>
    <name evidence="1" type="ORF">BN980_GECA18s00307g</name>
</gene>
<name>A0A0J9XHZ9_GEOCN</name>